<sequence>MSINEFPLPRSVSNYNNLRSRLSEDRTSSECDDELSVLTADYADEHSTSTLAAERIDAETSERLRLERQLEDVTETNKTLQQTTDRLEMELLYARAADLNQITLGGEDNNQEDSGIYKQRYEHAIRELKFTKRKMAQQHEDDLEQLVDLKKQLEKKLADAYEEVEKQPQVVSQWKRRVQKLNGEIHDLRLLLEEQIARNNLLEKKQRKIQLKKNYDN</sequence>
<evidence type="ECO:0000313" key="3">
    <source>
        <dbReference type="Proteomes" id="UP000826195"/>
    </source>
</evidence>
<evidence type="ECO:0000256" key="1">
    <source>
        <dbReference type="SAM" id="Coils"/>
    </source>
</evidence>
<dbReference type="GO" id="GO:0032982">
    <property type="term" value="C:myosin filament"/>
    <property type="evidence" value="ECO:0007669"/>
    <property type="project" value="TreeGrafter"/>
</dbReference>
<organism evidence="2 3">
    <name type="scientific">Cotesia glomerata</name>
    <name type="common">Lepidopteran parasitic wasp</name>
    <name type="synonym">Apanteles glomeratus</name>
    <dbReference type="NCBI Taxonomy" id="32391"/>
    <lineage>
        <taxon>Eukaryota</taxon>
        <taxon>Metazoa</taxon>
        <taxon>Ecdysozoa</taxon>
        <taxon>Arthropoda</taxon>
        <taxon>Hexapoda</taxon>
        <taxon>Insecta</taxon>
        <taxon>Pterygota</taxon>
        <taxon>Neoptera</taxon>
        <taxon>Endopterygota</taxon>
        <taxon>Hymenoptera</taxon>
        <taxon>Apocrita</taxon>
        <taxon>Ichneumonoidea</taxon>
        <taxon>Braconidae</taxon>
        <taxon>Microgastrinae</taxon>
        <taxon>Cotesia</taxon>
    </lineage>
</organism>
<evidence type="ECO:0000313" key="2">
    <source>
        <dbReference type="EMBL" id="KAH0551325.1"/>
    </source>
</evidence>
<feature type="coiled-coil region" evidence="1">
    <location>
        <begin position="136"/>
        <end position="205"/>
    </location>
</feature>
<name>A0AAV7IJ86_COTGL</name>
<dbReference type="GO" id="GO:0031032">
    <property type="term" value="P:actomyosin structure organization"/>
    <property type="evidence" value="ECO:0007669"/>
    <property type="project" value="TreeGrafter"/>
</dbReference>
<dbReference type="GO" id="GO:0051015">
    <property type="term" value="F:actin filament binding"/>
    <property type="evidence" value="ECO:0007669"/>
    <property type="project" value="TreeGrafter"/>
</dbReference>
<reference evidence="2 3" key="1">
    <citation type="journal article" date="2021" name="J. Hered.">
        <title>A chromosome-level genome assembly of the parasitoid wasp, Cotesia glomerata (Hymenoptera: Braconidae).</title>
        <authorList>
            <person name="Pinto B.J."/>
            <person name="Weis J.J."/>
            <person name="Gamble T."/>
            <person name="Ode P.J."/>
            <person name="Paul R."/>
            <person name="Zaspel J.M."/>
        </authorList>
    </citation>
    <scope>NUCLEOTIDE SEQUENCE [LARGE SCALE GENOMIC DNA]</scope>
    <source>
        <strain evidence="2">CgM1</strain>
    </source>
</reference>
<proteinExistence type="predicted"/>
<protein>
    <submittedName>
        <fullName evidence="2">Uncharacterized protein</fullName>
    </submittedName>
</protein>
<gene>
    <name evidence="2" type="ORF">KQX54_001090</name>
</gene>
<feature type="coiled-coil region" evidence="1">
    <location>
        <begin position="56"/>
        <end position="90"/>
    </location>
</feature>
<dbReference type="AlphaFoldDB" id="A0AAV7IJ86"/>
<accession>A0AAV7IJ86</accession>
<keyword evidence="3" id="KW-1185">Reference proteome</keyword>
<comment type="caution">
    <text evidence="2">The sequence shown here is derived from an EMBL/GenBank/DDBJ whole genome shotgun (WGS) entry which is preliminary data.</text>
</comment>
<dbReference type="GO" id="GO:0016460">
    <property type="term" value="C:myosin II complex"/>
    <property type="evidence" value="ECO:0007669"/>
    <property type="project" value="TreeGrafter"/>
</dbReference>
<dbReference type="EMBL" id="JAHXZJ010001493">
    <property type="protein sequence ID" value="KAH0551325.1"/>
    <property type="molecule type" value="Genomic_DNA"/>
</dbReference>
<dbReference type="GO" id="GO:0005737">
    <property type="term" value="C:cytoplasm"/>
    <property type="evidence" value="ECO:0007669"/>
    <property type="project" value="TreeGrafter"/>
</dbReference>
<dbReference type="PANTHER" id="PTHR45615:SF36">
    <property type="entry name" value="MYOSIN HEAVY CHAIN-LIKE, ISOFORM B-RELATED"/>
    <property type="match status" value="1"/>
</dbReference>
<keyword evidence="1" id="KW-0175">Coiled coil</keyword>
<dbReference type="PANTHER" id="PTHR45615">
    <property type="entry name" value="MYOSIN HEAVY CHAIN, NON-MUSCLE"/>
    <property type="match status" value="1"/>
</dbReference>
<dbReference type="Proteomes" id="UP000826195">
    <property type="component" value="Unassembled WGS sequence"/>
</dbReference>